<dbReference type="RefSeq" id="WP_013487084.1">
    <property type="nucleotide sequence ID" value="NC_014829.1"/>
</dbReference>
<dbReference type="STRING" id="649639.Bcell_0461"/>
<dbReference type="InterPro" id="IPR004027">
    <property type="entry name" value="SEC_C_motif"/>
</dbReference>
<dbReference type="Pfam" id="PF02810">
    <property type="entry name" value="SEC-C"/>
    <property type="match status" value="1"/>
</dbReference>
<dbReference type="AlphaFoldDB" id="E6TWR0"/>
<proteinExistence type="predicted"/>
<keyword evidence="2" id="KW-1185">Reference proteome</keyword>
<dbReference type="EMBL" id="CP002394">
    <property type="protein sequence ID" value="ADU28743.1"/>
    <property type="molecule type" value="Genomic_DNA"/>
</dbReference>
<dbReference type="OrthoDB" id="6399948at2"/>
<organism evidence="1 2">
    <name type="scientific">Evansella cellulosilytica (strain ATCC 21833 / DSM 2522 / FERM P-1141 / JCM 9156 / N-4)</name>
    <name type="common">Bacillus cellulosilyticus</name>
    <dbReference type="NCBI Taxonomy" id="649639"/>
    <lineage>
        <taxon>Bacteria</taxon>
        <taxon>Bacillati</taxon>
        <taxon>Bacillota</taxon>
        <taxon>Bacilli</taxon>
        <taxon>Bacillales</taxon>
        <taxon>Bacillaceae</taxon>
        <taxon>Evansella</taxon>
    </lineage>
</organism>
<reference evidence="1" key="1">
    <citation type="submission" date="2010-12" db="EMBL/GenBank/DDBJ databases">
        <title>Complete sequence of Bacillus cellulosilyticus DSM 2522.</title>
        <authorList>
            <consortium name="US DOE Joint Genome Institute"/>
            <person name="Lucas S."/>
            <person name="Copeland A."/>
            <person name="Lapidus A."/>
            <person name="Cheng J.-F."/>
            <person name="Bruce D."/>
            <person name="Goodwin L."/>
            <person name="Pitluck S."/>
            <person name="Chertkov O."/>
            <person name="Detter J.C."/>
            <person name="Han C."/>
            <person name="Tapia R."/>
            <person name="Land M."/>
            <person name="Hauser L."/>
            <person name="Jeffries C."/>
            <person name="Kyrpides N."/>
            <person name="Ivanova N."/>
            <person name="Mikhailova N."/>
            <person name="Brumm P."/>
            <person name="Mead D."/>
            <person name="Woyke T."/>
        </authorList>
    </citation>
    <scope>NUCLEOTIDE SEQUENCE [LARGE SCALE GENOMIC DNA]</scope>
    <source>
        <strain evidence="1">DSM 2522</strain>
    </source>
</reference>
<dbReference type="KEGG" id="bco:Bcell_0461"/>
<dbReference type="Proteomes" id="UP000001401">
    <property type="component" value="Chromosome"/>
</dbReference>
<evidence type="ECO:0000313" key="2">
    <source>
        <dbReference type="Proteomes" id="UP000001401"/>
    </source>
</evidence>
<sequence>MSKLGRNDKCPCGSGKKYKKCCMDKQVQPINIDPISQQQFQDFLPKLLNYSKTFDEQLQPIYKRYSATYTKLNDADARAFSQILFHWLVFNAPVIENKRTIVEQFVDEYREEFDNSLHEVLDRWTQVTPSLLLIEKQGETATVKDSLNGHVIVPDQTAAFEKLDSGDFLFGYIYPTITGSVLGTDALLIPDKLRAACLHEYNELYRMYKKDNETESAFVKRHFPAIIGILVSVLEQKTTEIPKVGQDARAVYTTFYQSISLEDYSTDVLLTVKNKWLDYYAKQAPRIQKPEVFAAALEYWASKQPNQWTTVTQKGLSEKYNVSATTISSRFKELDSYF</sequence>
<dbReference type="SUPFAM" id="SSF103642">
    <property type="entry name" value="Sec-C motif"/>
    <property type="match status" value="1"/>
</dbReference>
<dbReference type="Gene3D" id="3.10.450.50">
    <property type="match status" value="1"/>
</dbReference>
<name>E6TWR0_EVAC2</name>
<dbReference type="HOGENOM" id="CLU_050030_0_0_9"/>
<dbReference type="eggNOG" id="COG3012">
    <property type="taxonomic scope" value="Bacteria"/>
</dbReference>
<evidence type="ECO:0000313" key="1">
    <source>
        <dbReference type="EMBL" id="ADU28743.1"/>
    </source>
</evidence>
<protein>
    <submittedName>
        <fullName evidence="1">SEC-C motif domain protein</fullName>
    </submittedName>
</protein>
<accession>E6TWR0</accession>
<gene>
    <name evidence="1" type="ordered locus">Bcell_0461</name>
</gene>